<accession>A0A420I8L4</accession>
<evidence type="ECO:0000256" key="1">
    <source>
        <dbReference type="SAM" id="SignalP"/>
    </source>
</evidence>
<feature type="chain" id="PRO_5019167796" description="Secreted protein" evidence="1">
    <location>
        <begin position="27"/>
        <end position="70"/>
    </location>
</feature>
<sequence>MLFIDCLIKLAFCAFLSLFLITKSNASPVELNKSHRGFPLAQRSPSRPVFQGAALAAAVASTLGQSNVLN</sequence>
<feature type="signal peptide" evidence="1">
    <location>
        <begin position="1"/>
        <end position="26"/>
    </location>
</feature>
<keyword evidence="1" id="KW-0732">Signal</keyword>
<evidence type="ECO:0000313" key="3">
    <source>
        <dbReference type="Proteomes" id="UP000286134"/>
    </source>
</evidence>
<keyword evidence="3" id="KW-1185">Reference proteome</keyword>
<dbReference type="EMBL" id="MCFK01000070">
    <property type="protein sequence ID" value="RKF65974.1"/>
    <property type="molecule type" value="Genomic_DNA"/>
</dbReference>
<name>A0A420I8L4_9PEZI</name>
<dbReference type="Proteomes" id="UP000286134">
    <property type="component" value="Unassembled WGS sequence"/>
</dbReference>
<comment type="caution">
    <text evidence="2">The sequence shown here is derived from an EMBL/GenBank/DDBJ whole genome shotgun (WGS) entry which is preliminary data.</text>
</comment>
<protein>
    <recommendedName>
        <fullName evidence="4">Secreted protein</fullName>
    </recommendedName>
</protein>
<proteinExistence type="predicted"/>
<dbReference type="AlphaFoldDB" id="A0A420I8L4"/>
<organism evidence="2 3">
    <name type="scientific">Erysiphe neolycopersici</name>
    <dbReference type="NCBI Taxonomy" id="212602"/>
    <lineage>
        <taxon>Eukaryota</taxon>
        <taxon>Fungi</taxon>
        <taxon>Dikarya</taxon>
        <taxon>Ascomycota</taxon>
        <taxon>Pezizomycotina</taxon>
        <taxon>Leotiomycetes</taxon>
        <taxon>Erysiphales</taxon>
        <taxon>Erysiphaceae</taxon>
        <taxon>Erysiphe</taxon>
    </lineage>
</organism>
<evidence type="ECO:0000313" key="2">
    <source>
        <dbReference type="EMBL" id="RKF65974.1"/>
    </source>
</evidence>
<reference evidence="2 3" key="1">
    <citation type="journal article" date="2018" name="BMC Genomics">
        <title>Comparative genome analyses reveal sequence features reflecting distinct modes of host-adaptation between dicot and monocot powdery mildew.</title>
        <authorList>
            <person name="Wu Y."/>
            <person name="Ma X."/>
            <person name="Pan Z."/>
            <person name="Kale S.D."/>
            <person name="Song Y."/>
            <person name="King H."/>
            <person name="Zhang Q."/>
            <person name="Presley C."/>
            <person name="Deng X."/>
            <person name="Wei C.I."/>
            <person name="Xiao S."/>
        </authorList>
    </citation>
    <scope>NUCLEOTIDE SEQUENCE [LARGE SCALE GENOMIC DNA]</scope>
    <source>
        <strain evidence="2">UMSG2</strain>
    </source>
</reference>
<evidence type="ECO:0008006" key="4">
    <source>
        <dbReference type="Google" id="ProtNLM"/>
    </source>
</evidence>
<gene>
    <name evidence="2" type="ORF">OnM2_000031</name>
</gene>